<feature type="transmembrane region" description="Helical" evidence="6">
    <location>
        <begin position="7"/>
        <end position="27"/>
    </location>
</feature>
<evidence type="ECO:0000256" key="4">
    <source>
        <dbReference type="ARBA" id="ARBA00023136"/>
    </source>
</evidence>
<dbReference type="InterPro" id="IPR052337">
    <property type="entry name" value="SAT4-like"/>
</dbReference>
<evidence type="ECO:0000256" key="1">
    <source>
        <dbReference type="ARBA" id="ARBA00004141"/>
    </source>
</evidence>
<proteinExistence type="inferred from homology"/>
<keyword evidence="4 6" id="KW-0472">Membrane</keyword>
<dbReference type="Pfam" id="PF20684">
    <property type="entry name" value="Fung_rhodopsin"/>
    <property type="match status" value="1"/>
</dbReference>
<keyword evidence="9" id="KW-1185">Reference proteome</keyword>
<dbReference type="GO" id="GO:0016020">
    <property type="term" value="C:membrane"/>
    <property type="evidence" value="ECO:0007669"/>
    <property type="project" value="UniProtKB-SubCell"/>
</dbReference>
<dbReference type="STRING" id="1849047.A0A3D8RMX3"/>
<reference evidence="8 9" key="1">
    <citation type="journal article" date="2018" name="IMA Fungus">
        <title>IMA Genome-F 9: Draft genome sequence of Annulohypoxylon stygium, Aspergillus mulundensis, Berkeleyomyces basicola (syn. Thielaviopsis basicola), Ceratocystis smalleyi, two Cercospora beticola strains, Coleophoma cylindrospora, Fusarium fracticaudum, Phialophora cf. hyalina, and Morchella septimelata.</title>
        <authorList>
            <person name="Wingfield B.D."/>
            <person name="Bills G.F."/>
            <person name="Dong Y."/>
            <person name="Huang W."/>
            <person name="Nel W.J."/>
            <person name="Swalarsk-Parry B.S."/>
            <person name="Vaghefi N."/>
            <person name="Wilken P.M."/>
            <person name="An Z."/>
            <person name="de Beer Z.W."/>
            <person name="De Vos L."/>
            <person name="Chen L."/>
            <person name="Duong T.A."/>
            <person name="Gao Y."/>
            <person name="Hammerbacher A."/>
            <person name="Kikkert J.R."/>
            <person name="Li Y."/>
            <person name="Li H."/>
            <person name="Li K."/>
            <person name="Li Q."/>
            <person name="Liu X."/>
            <person name="Ma X."/>
            <person name="Naidoo K."/>
            <person name="Pethybridge S.J."/>
            <person name="Sun J."/>
            <person name="Steenkamp E.T."/>
            <person name="van der Nest M.A."/>
            <person name="van Wyk S."/>
            <person name="Wingfield M.J."/>
            <person name="Xiong C."/>
            <person name="Yue Q."/>
            <person name="Zhang X."/>
        </authorList>
    </citation>
    <scope>NUCLEOTIDE SEQUENCE [LARGE SCALE GENOMIC DNA]</scope>
    <source>
        <strain evidence="8 9">BP6252</strain>
    </source>
</reference>
<dbReference type="PANTHER" id="PTHR33048:SF47">
    <property type="entry name" value="INTEGRAL MEMBRANE PROTEIN-RELATED"/>
    <property type="match status" value="1"/>
</dbReference>
<protein>
    <recommendedName>
        <fullName evidence="7">Rhodopsin domain-containing protein</fullName>
    </recommendedName>
</protein>
<dbReference type="AlphaFoldDB" id="A0A3D8RMX3"/>
<comment type="similarity">
    <text evidence="5">Belongs to the SAT4 family.</text>
</comment>
<evidence type="ECO:0000256" key="2">
    <source>
        <dbReference type="ARBA" id="ARBA00022692"/>
    </source>
</evidence>
<keyword evidence="2 6" id="KW-0812">Transmembrane</keyword>
<evidence type="ECO:0000259" key="7">
    <source>
        <dbReference type="Pfam" id="PF20684"/>
    </source>
</evidence>
<comment type="subcellular location">
    <subcellularLocation>
        <location evidence="1">Membrane</location>
        <topology evidence="1">Multi-pass membrane protein</topology>
    </subcellularLocation>
</comment>
<evidence type="ECO:0000313" key="8">
    <source>
        <dbReference type="EMBL" id="RDW75393.1"/>
    </source>
</evidence>
<sequence length="153" mass="17272">MTLKKRIALIFLFSLGSFACITSMIRLKYIISYGTSADLTYDNVDVVTWSMLEAFMAIVCASLMCLRPLLVKLLPSIFQSIHTKESNPRILSNTGWANAINSNLADTLRIGNNREELHSEDEEGRYDRKKTIQVETSWFRESTEMGLGGIALE</sequence>
<comment type="caution">
    <text evidence="8">The sequence shown here is derived from an EMBL/GenBank/DDBJ whole genome shotgun (WGS) entry which is preliminary data.</text>
</comment>
<gene>
    <name evidence="8" type="ORF">BP6252_06535</name>
</gene>
<evidence type="ECO:0000256" key="6">
    <source>
        <dbReference type="SAM" id="Phobius"/>
    </source>
</evidence>
<dbReference type="OrthoDB" id="5329176at2759"/>
<organism evidence="8 9">
    <name type="scientific">Coleophoma cylindrospora</name>
    <dbReference type="NCBI Taxonomy" id="1849047"/>
    <lineage>
        <taxon>Eukaryota</taxon>
        <taxon>Fungi</taxon>
        <taxon>Dikarya</taxon>
        <taxon>Ascomycota</taxon>
        <taxon>Pezizomycotina</taxon>
        <taxon>Leotiomycetes</taxon>
        <taxon>Helotiales</taxon>
        <taxon>Dermateaceae</taxon>
        <taxon>Coleophoma</taxon>
    </lineage>
</organism>
<dbReference type="Proteomes" id="UP000256645">
    <property type="component" value="Unassembled WGS sequence"/>
</dbReference>
<dbReference type="PANTHER" id="PTHR33048">
    <property type="entry name" value="PTH11-LIKE INTEGRAL MEMBRANE PROTEIN (AFU_ORTHOLOGUE AFUA_5G11245)"/>
    <property type="match status" value="1"/>
</dbReference>
<dbReference type="InterPro" id="IPR049326">
    <property type="entry name" value="Rhodopsin_dom_fungi"/>
</dbReference>
<dbReference type="EMBL" id="PDLM01000006">
    <property type="protein sequence ID" value="RDW75393.1"/>
    <property type="molecule type" value="Genomic_DNA"/>
</dbReference>
<accession>A0A3D8RMX3</accession>
<evidence type="ECO:0000256" key="5">
    <source>
        <dbReference type="ARBA" id="ARBA00038359"/>
    </source>
</evidence>
<dbReference type="PROSITE" id="PS51257">
    <property type="entry name" value="PROKAR_LIPOPROTEIN"/>
    <property type="match status" value="1"/>
</dbReference>
<name>A0A3D8RMX3_9HELO</name>
<feature type="transmembrane region" description="Helical" evidence="6">
    <location>
        <begin position="47"/>
        <end position="66"/>
    </location>
</feature>
<feature type="domain" description="Rhodopsin" evidence="7">
    <location>
        <begin position="1"/>
        <end position="71"/>
    </location>
</feature>
<evidence type="ECO:0000256" key="3">
    <source>
        <dbReference type="ARBA" id="ARBA00022989"/>
    </source>
</evidence>
<evidence type="ECO:0000313" key="9">
    <source>
        <dbReference type="Proteomes" id="UP000256645"/>
    </source>
</evidence>
<keyword evidence="3 6" id="KW-1133">Transmembrane helix</keyword>